<evidence type="ECO:0000256" key="4">
    <source>
        <dbReference type="ARBA" id="ARBA00023002"/>
    </source>
</evidence>
<dbReference type="InterPro" id="IPR006694">
    <property type="entry name" value="Fatty_acid_hydroxylase"/>
</dbReference>
<evidence type="ECO:0000256" key="2">
    <source>
        <dbReference type="ARBA" id="ARBA00022692"/>
    </source>
</evidence>
<feature type="domain" description="Fatty acid hydroxylase" evidence="9">
    <location>
        <begin position="83"/>
        <end position="216"/>
    </location>
</feature>
<evidence type="ECO:0000259" key="9">
    <source>
        <dbReference type="Pfam" id="PF04116"/>
    </source>
</evidence>
<evidence type="ECO:0000256" key="3">
    <source>
        <dbReference type="ARBA" id="ARBA00022989"/>
    </source>
</evidence>
<keyword evidence="3 8" id="KW-1133">Transmembrane helix</keyword>
<dbReference type="InterPro" id="IPR051689">
    <property type="entry name" value="Sterol_desaturase/TMEM195"/>
</dbReference>
<feature type="transmembrane region" description="Helical" evidence="8">
    <location>
        <begin position="128"/>
        <end position="148"/>
    </location>
</feature>
<proteinExistence type="predicted"/>
<evidence type="ECO:0000313" key="10">
    <source>
        <dbReference type="EMBL" id="EHQ25138.1"/>
    </source>
</evidence>
<evidence type="ECO:0000256" key="1">
    <source>
        <dbReference type="ARBA" id="ARBA00004127"/>
    </source>
</evidence>
<comment type="subcellular location">
    <subcellularLocation>
        <location evidence="1">Endomembrane system</location>
        <topology evidence="1">Multi-pass membrane protein</topology>
    </subcellularLocation>
</comment>
<feature type="region of interest" description="Disordered" evidence="7">
    <location>
        <begin position="259"/>
        <end position="293"/>
    </location>
</feature>
<dbReference type="EMBL" id="CM001403">
    <property type="protein sequence ID" value="EHQ25138.1"/>
    <property type="molecule type" value="Genomic_DNA"/>
</dbReference>
<dbReference type="RefSeq" id="WP_008504793.1">
    <property type="nucleotide sequence ID" value="NZ_CM001403.1"/>
</dbReference>
<dbReference type="PANTHER" id="PTHR21624">
    <property type="entry name" value="STEROL DESATURASE-RELATED PROTEIN"/>
    <property type="match status" value="1"/>
</dbReference>
<dbReference type="Pfam" id="PF04116">
    <property type="entry name" value="FA_hydroxylase"/>
    <property type="match status" value="1"/>
</dbReference>
<evidence type="ECO:0000313" key="11">
    <source>
        <dbReference type="Proteomes" id="UP000002774"/>
    </source>
</evidence>
<gene>
    <name evidence="10" type="ORF">Mucpa_0963</name>
</gene>
<keyword evidence="6 8" id="KW-0472">Membrane</keyword>
<dbReference type="AlphaFoldDB" id="H1YCW7"/>
<dbReference type="eggNOG" id="COG3000">
    <property type="taxonomic scope" value="Bacteria"/>
</dbReference>
<name>H1YCW7_9SPHI</name>
<evidence type="ECO:0000256" key="5">
    <source>
        <dbReference type="ARBA" id="ARBA00023098"/>
    </source>
</evidence>
<dbReference type="Proteomes" id="UP000002774">
    <property type="component" value="Chromosome"/>
</dbReference>
<dbReference type="GO" id="GO:0012505">
    <property type="term" value="C:endomembrane system"/>
    <property type="evidence" value="ECO:0007669"/>
    <property type="project" value="UniProtKB-SubCell"/>
</dbReference>
<keyword evidence="11" id="KW-1185">Reference proteome</keyword>
<keyword evidence="5" id="KW-0443">Lipid metabolism</keyword>
<feature type="transmembrane region" description="Helical" evidence="8">
    <location>
        <begin position="80"/>
        <end position="97"/>
    </location>
</feature>
<dbReference type="GO" id="GO:0008610">
    <property type="term" value="P:lipid biosynthetic process"/>
    <property type="evidence" value="ECO:0007669"/>
    <property type="project" value="InterPro"/>
</dbReference>
<sequence length="293" mass="33306">MQHQFGPYSIYILLFLFGLITAEIIWSWRKNIGAYQVKETLSNLSVFVGFQLSKYFFAGYQLALLGVFAKLAPVKLPHNGWVFVLTFITADFIYYWFHRVSHSWKPLWAFHLIHHSAMRLNLTAAYRLNWFSAIISPLFFIPAALLGLPTDYIVLSYALNLAYQFFLHTEAVGTLGVVEKVLDTPSSHRVHHGMNPIYIDKNFGGVLIIWDRLFNTYQPETEKVNYGLTTGFLSYNPFKLNLWGFISWFKPGHIIKTDSASPSPTAPSPTNTGVSSRSGKPEALPAVYLSVNQ</sequence>
<dbReference type="GO" id="GO:0006643">
    <property type="term" value="P:membrane lipid metabolic process"/>
    <property type="evidence" value="ECO:0007669"/>
    <property type="project" value="TreeGrafter"/>
</dbReference>
<dbReference type="GO" id="GO:0050479">
    <property type="term" value="F:glyceryl-ether monooxygenase activity"/>
    <property type="evidence" value="ECO:0007669"/>
    <property type="project" value="TreeGrafter"/>
</dbReference>
<protein>
    <submittedName>
        <fullName evidence="10">Fatty acid hydroxylase</fullName>
    </submittedName>
</protein>
<evidence type="ECO:0000256" key="6">
    <source>
        <dbReference type="ARBA" id="ARBA00023136"/>
    </source>
</evidence>
<dbReference type="HOGENOM" id="CLU_033631_1_0_10"/>
<evidence type="ECO:0000256" key="8">
    <source>
        <dbReference type="SAM" id="Phobius"/>
    </source>
</evidence>
<evidence type="ECO:0000256" key="7">
    <source>
        <dbReference type="SAM" id="MobiDB-lite"/>
    </source>
</evidence>
<dbReference type="GO" id="GO:0016020">
    <property type="term" value="C:membrane"/>
    <property type="evidence" value="ECO:0007669"/>
    <property type="project" value="GOC"/>
</dbReference>
<keyword evidence="2 8" id="KW-0812">Transmembrane</keyword>
<organism evidence="10 11">
    <name type="scientific">Mucilaginibacter paludis DSM 18603</name>
    <dbReference type="NCBI Taxonomy" id="714943"/>
    <lineage>
        <taxon>Bacteria</taxon>
        <taxon>Pseudomonadati</taxon>
        <taxon>Bacteroidota</taxon>
        <taxon>Sphingobacteriia</taxon>
        <taxon>Sphingobacteriales</taxon>
        <taxon>Sphingobacteriaceae</taxon>
        <taxon>Mucilaginibacter</taxon>
    </lineage>
</organism>
<accession>H1YCW7</accession>
<dbReference type="PANTHER" id="PTHR21624:SF1">
    <property type="entry name" value="ALKYLGLYCEROL MONOOXYGENASE"/>
    <property type="match status" value="1"/>
</dbReference>
<feature type="transmembrane region" description="Helical" evidence="8">
    <location>
        <begin position="40"/>
        <end position="60"/>
    </location>
</feature>
<dbReference type="OrthoDB" id="9770329at2"/>
<feature type="transmembrane region" description="Helical" evidence="8">
    <location>
        <begin position="6"/>
        <end position="28"/>
    </location>
</feature>
<dbReference type="GO" id="GO:0005506">
    <property type="term" value="F:iron ion binding"/>
    <property type="evidence" value="ECO:0007669"/>
    <property type="project" value="InterPro"/>
</dbReference>
<dbReference type="STRING" id="714943.Mucpa_0963"/>
<reference evidence="10" key="1">
    <citation type="submission" date="2011-09" db="EMBL/GenBank/DDBJ databases">
        <title>The permanent draft genome of Mucilaginibacter paludis DSM 18603.</title>
        <authorList>
            <consortium name="US DOE Joint Genome Institute (JGI-PGF)"/>
            <person name="Lucas S."/>
            <person name="Han J."/>
            <person name="Lapidus A."/>
            <person name="Bruce D."/>
            <person name="Goodwin L."/>
            <person name="Pitluck S."/>
            <person name="Peters L."/>
            <person name="Kyrpides N."/>
            <person name="Mavromatis K."/>
            <person name="Ivanova N."/>
            <person name="Mikhailova N."/>
            <person name="Held B."/>
            <person name="Detter J.C."/>
            <person name="Tapia R."/>
            <person name="Han C."/>
            <person name="Land M."/>
            <person name="Hauser L."/>
            <person name="Markowitz V."/>
            <person name="Cheng J.-F."/>
            <person name="Hugenholtz P."/>
            <person name="Woyke T."/>
            <person name="Wu D."/>
            <person name="Tindall B."/>
            <person name="Brambilla E."/>
            <person name="Klenk H.-P."/>
            <person name="Eisen J.A."/>
        </authorList>
    </citation>
    <scope>NUCLEOTIDE SEQUENCE [LARGE SCALE GENOMIC DNA]</scope>
    <source>
        <strain evidence="10">DSM 18603</strain>
    </source>
</reference>
<keyword evidence="4" id="KW-0560">Oxidoreductase</keyword>